<keyword evidence="6" id="KW-0472">Membrane</keyword>
<gene>
    <name evidence="8" type="ORF">PACLA_8A060835</name>
</gene>
<dbReference type="GO" id="GO:0046964">
    <property type="term" value="F:3'-phosphoadenosine 5'-phosphosulfate transmembrane transporter activity"/>
    <property type="evidence" value="ECO:0007669"/>
    <property type="project" value="TreeGrafter"/>
</dbReference>
<sequence>MTAYKGVTLLLLVYFWNISVAHGELESPGKKYERPPWYIGLFWNMLGYATVIVPGAIIIRLVKNSNFNESAGRGFLFNVLQIFVHGRPEEKRSLEEGPVKGPTDGKETSILGVTAAKLIFCAVGLQGSYLTWGVLQEQIMTQKYDELSEDGTLHQVNFEDSQFLVFANRVLALVVAGVYISIAEQPYHTAPFYKYSYSSFSNVMSSWCQYEALKFVSFPTQVLCKASKMIPVMIMGKIISGKTYPYSEYFVAVLLSFGTSLFLLSHNADHAHHDQPTTVVGLVILLGYMVFDSFTSNWQSALFKKHKMSAMQMMFGTNVFSSLFTFCSLIQTGGFLRSFLFMSKHPQFLSQIFVLSMTSAFGQLFIFYTINAFGPIVFVIIMTARMMFSIVLSCFIYKHTLASQAIFGIVIVFGAISYRTYLRYKASKETDKVSTQNK</sequence>
<dbReference type="EMBL" id="CACRXK020000183">
    <property type="protein sequence ID" value="CAB3979288.1"/>
    <property type="molecule type" value="Genomic_DNA"/>
</dbReference>
<evidence type="ECO:0000256" key="1">
    <source>
        <dbReference type="ARBA" id="ARBA00004141"/>
    </source>
</evidence>
<evidence type="ECO:0000313" key="8">
    <source>
        <dbReference type="EMBL" id="CAB3979288.1"/>
    </source>
</evidence>
<evidence type="ECO:0000256" key="5">
    <source>
        <dbReference type="ARBA" id="ARBA00022989"/>
    </source>
</evidence>
<evidence type="ECO:0000256" key="7">
    <source>
        <dbReference type="ARBA" id="ARBA00039668"/>
    </source>
</evidence>
<keyword evidence="4" id="KW-0812">Transmembrane</keyword>
<evidence type="ECO:0000313" key="9">
    <source>
        <dbReference type="Proteomes" id="UP001152795"/>
    </source>
</evidence>
<dbReference type="PANTHER" id="PTHR10778">
    <property type="entry name" value="SOLUTE CARRIER FAMILY 35 MEMBER B"/>
    <property type="match status" value="1"/>
</dbReference>
<dbReference type="GO" id="GO:0000139">
    <property type="term" value="C:Golgi membrane"/>
    <property type="evidence" value="ECO:0007669"/>
    <property type="project" value="TreeGrafter"/>
</dbReference>
<comment type="subcellular location">
    <subcellularLocation>
        <location evidence="1">Membrane</location>
        <topology evidence="1">Multi-pass membrane protein</topology>
    </subcellularLocation>
</comment>
<keyword evidence="9" id="KW-1185">Reference proteome</keyword>
<comment type="caution">
    <text evidence="8">The sequence shown here is derived from an EMBL/GenBank/DDBJ whole genome shotgun (WGS) entry which is preliminary data.</text>
</comment>
<comment type="similarity">
    <text evidence="2">Belongs to the nucleotide-sugar transporter family. SLC35B subfamily.</text>
</comment>
<dbReference type="Pfam" id="PF08449">
    <property type="entry name" value="UAA"/>
    <property type="match status" value="1"/>
</dbReference>
<keyword evidence="5" id="KW-1133">Transmembrane helix</keyword>
<evidence type="ECO:0000256" key="2">
    <source>
        <dbReference type="ARBA" id="ARBA00010694"/>
    </source>
</evidence>
<organism evidence="8 9">
    <name type="scientific">Paramuricea clavata</name>
    <name type="common">Red gorgonian</name>
    <name type="synonym">Violescent sea-whip</name>
    <dbReference type="NCBI Taxonomy" id="317549"/>
    <lineage>
        <taxon>Eukaryota</taxon>
        <taxon>Metazoa</taxon>
        <taxon>Cnidaria</taxon>
        <taxon>Anthozoa</taxon>
        <taxon>Octocorallia</taxon>
        <taxon>Malacalcyonacea</taxon>
        <taxon>Plexauridae</taxon>
        <taxon>Paramuricea</taxon>
    </lineage>
</organism>
<accession>A0A6S7FJ46</accession>
<keyword evidence="3" id="KW-0813">Transport</keyword>
<evidence type="ECO:0000256" key="6">
    <source>
        <dbReference type="ARBA" id="ARBA00023136"/>
    </source>
</evidence>
<dbReference type="GO" id="GO:0005789">
    <property type="term" value="C:endoplasmic reticulum membrane"/>
    <property type="evidence" value="ECO:0007669"/>
    <property type="project" value="TreeGrafter"/>
</dbReference>
<name>A0A6S7FJ46_PARCT</name>
<evidence type="ECO:0000256" key="3">
    <source>
        <dbReference type="ARBA" id="ARBA00022448"/>
    </source>
</evidence>
<dbReference type="OrthoDB" id="10035043at2759"/>
<proteinExistence type="inferred from homology"/>
<evidence type="ECO:0000256" key="4">
    <source>
        <dbReference type="ARBA" id="ARBA00022692"/>
    </source>
</evidence>
<reference evidence="8" key="1">
    <citation type="submission" date="2020-04" db="EMBL/GenBank/DDBJ databases">
        <authorList>
            <person name="Alioto T."/>
            <person name="Alioto T."/>
            <person name="Gomez Garrido J."/>
        </authorList>
    </citation>
    <scope>NUCLEOTIDE SEQUENCE</scope>
    <source>
        <strain evidence="8">A484AB</strain>
    </source>
</reference>
<dbReference type="Proteomes" id="UP001152795">
    <property type="component" value="Unassembled WGS sequence"/>
</dbReference>
<dbReference type="PANTHER" id="PTHR10778:SF13">
    <property type="entry name" value="ADENOSINE 3'-PHOSPHO 5'-PHOSPHOSULFATE TRANSPORTER 1"/>
    <property type="match status" value="1"/>
</dbReference>
<dbReference type="AlphaFoldDB" id="A0A6S7FJ46"/>
<protein>
    <recommendedName>
        <fullName evidence="7">Adenosine 3'-phospho 5'-phosphosulfate transporter 1</fullName>
    </recommendedName>
</protein>
<dbReference type="InterPro" id="IPR013657">
    <property type="entry name" value="SCL35B1-4/HUT1"/>
</dbReference>